<protein>
    <submittedName>
        <fullName evidence="11">Ionotropic receptor 25a</fullName>
    </submittedName>
</protein>
<evidence type="ECO:0000256" key="5">
    <source>
        <dbReference type="ARBA" id="ARBA00022989"/>
    </source>
</evidence>
<dbReference type="InterPro" id="IPR052192">
    <property type="entry name" value="Insect_Ionotropic_Sensory_Rcpt"/>
</dbReference>
<dbReference type="GO" id="GO:0005886">
    <property type="term" value="C:plasma membrane"/>
    <property type="evidence" value="ECO:0007669"/>
    <property type="project" value="UniProtKB-SubCell"/>
</dbReference>
<dbReference type="PANTHER" id="PTHR42643:SF24">
    <property type="entry name" value="IONOTROPIC RECEPTOR 60A"/>
    <property type="match status" value="1"/>
</dbReference>
<keyword evidence="5 9" id="KW-1133">Transmembrane helix</keyword>
<organism evidence="11 12">
    <name type="scientific">Amphibalanus amphitrite</name>
    <name type="common">Striped barnacle</name>
    <name type="synonym">Balanus amphitrite</name>
    <dbReference type="NCBI Taxonomy" id="1232801"/>
    <lineage>
        <taxon>Eukaryota</taxon>
        <taxon>Metazoa</taxon>
        <taxon>Ecdysozoa</taxon>
        <taxon>Arthropoda</taxon>
        <taxon>Crustacea</taxon>
        <taxon>Multicrustacea</taxon>
        <taxon>Cirripedia</taxon>
        <taxon>Thoracica</taxon>
        <taxon>Thoracicalcarea</taxon>
        <taxon>Balanomorpha</taxon>
        <taxon>Balanoidea</taxon>
        <taxon>Balanidae</taxon>
        <taxon>Amphibalaninae</taxon>
        <taxon>Amphibalanus</taxon>
    </lineage>
</organism>
<feature type="transmembrane region" description="Helical" evidence="9">
    <location>
        <begin position="118"/>
        <end position="141"/>
    </location>
</feature>
<proteinExistence type="inferred from homology"/>
<evidence type="ECO:0000256" key="3">
    <source>
        <dbReference type="ARBA" id="ARBA00022475"/>
    </source>
</evidence>
<feature type="transmembrane region" description="Helical" evidence="9">
    <location>
        <begin position="53"/>
        <end position="72"/>
    </location>
</feature>
<dbReference type="Gene3D" id="1.10.287.70">
    <property type="match status" value="1"/>
</dbReference>
<name>A0A6A4WYR5_AMPAM</name>
<dbReference type="GO" id="GO:0015276">
    <property type="term" value="F:ligand-gated monoatomic ion channel activity"/>
    <property type="evidence" value="ECO:0007669"/>
    <property type="project" value="InterPro"/>
</dbReference>
<dbReference type="Pfam" id="PF00060">
    <property type="entry name" value="Lig_chan"/>
    <property type="match status" value="1"/>
</dbReference>
<keyword evidence="7 11" id="KW-0675">Receptor</keyword>
<keyword evidence="3" id="KW-1003">Cell membrane</keyword>
<evidence type="ECO:0000256" key="4">
    <source>
        <dbReference type="ARBA" id="ARBA00022692"/>
    </source>
</evidence>
<dbReference type="AlphaFoldDB" id="A0A6A4WYR5"/>
<evidence type="ECO:0000256" key="2">
    <source>
        <dbReference type="ARBA" id="ARBA00008685"/>
    </source>
</evidence>
<dbReference type="GO" id="GO:0050906">
    <property type="term" value="P:detection of stimulus involved in sensory perception"/>
    <property type="evidence" value="ECO:0007669"/>
    <property type="project" value="UniProtKB-ARBA"/>
</dbReference>
<evidence type="ECO:0000259" key="10">
    <source>
        <dbReference type="Pfam" id="PF00060"/>
    </source>
</evidence>
<dbReference type="EMBL" id="VIIS01000594">
    <property type="protein sequence ID" value="KAF0307221.1"/>
    <property type="molecule type" value="Genomic_DNA"/>
</dbReference>
<keyword evidence="4 9" id="KW-0812">Transmembrane</keyword>
<feature type="domain" description="Ionotropic glutamate receptor C-terminal" evidence="10">
    <location>
        <begin position="52"/>
        <end position="159"/>
    </location>
</feature>
<reference evidence="11 12" key="1">
    <citation type="submission" date="2019-07" db="EMBL/GenBank/DDBJ databases">
        <title>Draft genome assembly of a fouling barnacle, Amphibalanus amphitrite (Darwin, 1854): The first reference genome for Thecostraca.</title>
        <authorList>
            <person name="Kim W."/>
        </authorList>
    </citation>
    <scope>NUCLEOTIDE SEQUENCE [LARGE SCALE GENOMIC DNA]</scope>
    <source>
        <strain evidence="11">SNU_AA5</strain>
        <tissue evidence="11">Soma without cirri and trophi</tissue>
    </source>
</reference>
<comment type="similarity">
    <text evidence="2">Belongs to the glutamate-gated ion channel (TC 1.A.10.1) family.</text>
</comment>
<evidence type="ECO:0000256" key="6">
    <source>
        <dbReference type="ARBA" id="ARBA00023136"/>
    </source>
</evidence>
<dbReference type="PANTHER" id="PTHR42643">
    <property type="entry name" value="IONOTROPIC RECEPTOR 20A-RELATED"/>
    <property type="match status" value="1"/>
</dbReference>
<dbReference type="InterPro" id="IPR001320">
    <property type="entry name" value="Iontro_rcpt_C"/>
</dbReference>
<dbReference type="Proteomes" id="UP000440578">
    <property type="component" value="Unassembled WGS sequence"/>
</dbReference>
<sequence>MVLVIRLSVLCFLDKVPCLTSITTFLVRRDTAVTPSLSPAVFAGLLRPLGADVWWTLAAMLLALSLVLRLSLRFNSPRAEDGRLVRDMGWGSCLLAGAMTVVGQGWDRTPQSLAGRTVTIFGWMLGILIYINYTANLMSFLTTHTVKRPISSLREFVQQPDWSLALLHGSHVLNDLRTSTNVYERKPAEEWLPTMARLRARVHRLGSGLRGSNGPSAPWPVGRWSDYVGSTLITGNDGGADGCVPAR</sequence>
<dbReference type="OrthoDB" id="6373312at2759"/>
<evidence type="ECO:0000313" key="12">
    <source>
        <dbReference type="Proteomes" id="UP000440578"/>
    </source>
</evidence>
<keyword evidence="12" id="KW-1185">Reference proteome</keyword>
<evidence type="ECO:0000256" key="8">
    <source>
        <dbReference type="ARBA" id="ARBA00023180"/>
    </source>
</evidence>
<evidence type="ECO:0000256" key="1">
    <source>
        <dbReference type="ARBA" id="ARBA00004651"/>
    </source>
</evidence>
<evidence type="ECO:0000256" key="7">
    <source>
        <dbReference type="ARBA" id="ARBA00023170"/>
    </source>
</evidence>
<evidence type="ECO:0000256" key="9">
    <source>
        <dbReference type="SAM" id="Phobius"/>
    </source>
</evidence>
<comment type="caution">
    <text evidence="11">The sequence shown here is derived from an EMBL/GenBank/DDBJ whole genome shotgun (WGS) entry which is preliminary data.</text>
</comment>
<accession>A0A6A4WYR5</accession>
<gene>
    <name evidence="11" type="primary">Ir25a_5</name>
    <name evidence="11" type="ORF">FJT64_021410</name>
</gene>
<comment type="subcellular location">
    <subcellularLocation>
        <location evidence="1">Cell membrane</location>
        <topology evidence="1">Multi-pass membrane protein</topology>
    </subcellularLocation>
</comment>
<keyword evidence="6 9" id="KW-0472">Membrane</keyword>
<evidence type="ECO:0000313" key="11">
    <source>
        <dbReference type="EMBL" id="KAF0307221.1"/>
    </source>
</evidence>
<keyword evidence="8" id="KW-0325">Glycoprotein</keyword>
<feature type="transmembrane region" description="Helical" evidence="9">
    <location>
        <begin position="84"/>
        <end position="106"/>
    </location>
</feature>